<name>A0A2T3MW75_9GAMM</name>
<accession>A0A2T3MW75</accession>
<dbReference type="Pfam" id="PF04955">
    <property type="entry name" value="HupE_UreJ"/>
    <property type="match status" value="1"/>
</dbReference>
<keyword evidence="1" id="KW-0812">Transmembrane</keyword>
<dbReference type="InterPro" id="IPR007038">
    <property type="entry name" value="HupE_UreJ"/>
</dbReference>
<evidence type="ECO:0000256" key="2">
    <source>
        <dbReference type="SAM" id="SignalP"/>
    </source>
</evidence>
<gene>
    <name evidence="3" type="ORF">C9I89_14600</name>
</gene>
<feature type="chain" id="PRO_5015432312" evidence="2">
    <location>
        <begin position="20"/>
        <end position="190"/>
    </location>
</feature>
<evidence type="ECO:0000313" key="4">
    <source>
        <dbReference type="Proteomes" id="UP000240904"/>
    </source>
</evidence>
<protein>
    <submittedName>
        <fullName evidence="3">Urease accessory protein</fullName>
    </submittedName>
</protein>
<dbReference type="Proteomes" id="UP000240904">
    <property type="component" value="Unassembled WGS sequence"/>
</dbReference>
<dbReference type="EMBL" id="PYMC01000010">
    <property type="protein sequence ID" value="PSW04204.1"/>
    <property type="molecule type" value="Genomic_DNA"/>
</dbReference>
<feature type="transmembrane region" description="Helical" evidence="1">
    <location>
        <begin position="60"/>
        <end position="80"/>
    </location>
</feature>
<sequence>MKKFVISLLALAIPMVASAHSGHLATTSLSGFLHPFTGGDHIAAMVAVGLWAAVMGGKALWHLPLAFVAAMLAGAVFAVVNIQLPAVEFGIALSVVVMGLVLAVDIRPGHKFASVLVMVFALFHGHAHGLEMPVASSTAIYFTGFLAATLALHVSGMALGQLVIKARLGQWAFKMTGAIMALFGGMLLLN</sequence>
<keyword evidence="2" id="KW-0732">Signal</keyword>
<feature type="transmembrane region" description="Helical" evidence="1">
    <location>
        <begin position="111"/>
        <end position="127"/>
    </location>
</feature>
<feature type="transmembrane region" description="Helical" evidence="1">
    <location>
        <begin position="86"/>
        <end position="104"/>
    </location>
</feature>
<evidence type="ECO:0000313" key="3">
    <source>
        <dbReference type="EMBL" id="PSW04204.1"/>
    </source>
</evidence>
<reference evidence="3 4" key="1">
    <citation type="submission" date="2018-03" db="EMBL/GenBank/DDBJ databases">
        <title>Whole genome sequencing of Histamine producing bacteria.</title>
        <authorList>
            <person name="Butler K."/>
        </authorList>
    </citation>
    <scope>NUCLEOTIDE SEQUENCE [LARGE SCALE GENOMIC DNA]</scope>
    <source>
        <strain evidence="3 4">DSM 16190</strain>
    </source>
</reference>
<comment type="caution">
    <text evidence="3">The sequence shown here is derived from an EMBL/GenBank/DDBJ whole genome shotgun (WGS) entry which is preliminary data.</text>
</comment>
<keyword evidence="4" id="KW-1185">Reference proteome</keyword>
<feature type="transmembrane region" description="Helical" evidence="1">
    <location>
        <begin position="139"/>
        <end position="159"/>
    </location>
</feature>
<feature type="signal peptide" evidence="2">
    <location>
        <begin position="1"/>
        <end position="19"/>
    </location>
</feature>
<keyword evidence="1" id="KW-1133">Transmembrane helix</keyword>
<dbReference type="PIRSF" id="PIRSF016919">
    <property type="entry name" value="HupE_UreJ"/>
    <property type="match status" value="1"/>
</dbReference>
<proteinExistence type="predicted"/>
<dbReference type="RefSeq" id="WP_107284077.1">
    <property type="nucleotide sequence ID" value="NZ_PYMC01000010.1"/>
</dbReference>
<feature type="transmembrane region" description="Helical" evidence="1">
    <location>
        <begin position="171"/>
        <end position="189"/>
    </location>
</feature>
<dbReference type="OrthoDB" id="9808192at2"/>
<evidence type="ECO:0000256" key="1">
    <source>
        <dbReference type="SAM" id="Phobius"/>
    </source>
</evidence>
<keyword evidence="1" id="KW-0472">Membrane</keyword>
<feature type="transmembrane region" description="Helical" evidence="1">
    <location>
        <begin position="31"/>
        <end position="53"/>
    </location>
</feature>
<dbReference type="AlphaFoldDB" id="A0A2T3MW75"/>
<organism evidence="3 4">
    <name type="scientific">Photobacterium lipolyticum</name>
    <dbReference type="NCBI Taxonomy" id="266810"/>
    <lineage>
        <taxon>Bacteria</taxon>
        <taxon>Pseudomonadati</taxon>
        <taxon>Pseudomonadota</taxon>
        <taxon>Gammaproteobacteria</taxon>
        <taxon>Vibrionales</taxon>
        <taxon>Vibrionaceae</taxon>
        <taxon>Photobacterium</taxon>
    </lineage>
</organism>